<name>A0A9E2KPI0_9GAMM</name>
<accession>A0A9E2KPI0</accession>
<reference evidence="2" key="2">
    <citation type="submission" date="2021-04" db="EMBL/GenBank/DDBJ databases">
        <authorList>
            <person name="Gilroy R."/>
        </authorList>
    </citation>
    <scope>NUCLEOTIDE SEQUENCE</scope>
    <source>
        <strain evidence="2">687</strain>
    </source>
</reference>
<evidence type="ECO:0000256" key="1">
    <source>
        <dbReference type="SAM" id="SignalP"/>
    </source>
</evidence>
<evidence type="ECO:0000313" key="2">
    <source>
        <dbReference type="EMBL" id="MBU3827221.1"/>
    </source>
</evidence>
<protein>
    <recommendedName>
        <fullName evidence="4">DUF3298 domain-containing protein</fullName>
    </recommendedName>
</protein>
<comment type="caution">
    <text evidence="2">The sequence shown here is derived from an EMBL/GenBank/DDBJ whole genome shotgun (WGS) entry which is preliminary data.</text>
</comment>
<feature type="signal peptide" evidence="1">
    <location>
        <begin position="1"/>
        <end position="19"/>
    </location>
</feature>
<feature type="chain" id="PRO_5039680554" description="DUF3298 domain-containing protein" evidence="1">
    <location>
        <begin position="20"/>
        <end position="248"/>
    </location>
</feature>
<organism evidence="2 3">
    <name type="scientific">Candidatus Anaerobiospirillum merdipullorum</name>
    <dbReference type="NCBI Taxonomy" id="2838450"/>
    <lineage>
        <taxon>Bacteria</taxon>
        <taxon>Pseudomonadati</taxon>
        <taxon>Pseudomonadota</taxon>
        <taxon>Gammaproteobacteria</taxon>
        <taxon>Aeromonadales</taxon>
        <taxon>Succinivibrionaceae</taxon>
        <taxon>Anaerobiospirillum</taxon>
    </lineage>
</organism>
<keyword evidence="1" id="KW-0732">Signal</keyword>
<sequence length="248" mass="28275">MFKLSLGLGLIFLTTLGFASEIKPPQGAESLVYKETIERSYTTTTVQLPQLCRHPRAKKFCQTISNYFARRFERELIMEQSSKLDYDDPNPQAFAIARASQQVFLFFLQNKQAPVTTLYALSFQYFSDKADTRMVETFNFDNETERNLRFDELFDDPQLAAMLIARQVEARYRNEGSFMLPAMVAATEYAPRNFIIVTDGLRLFFAPGTVSGDARQLQSLKIPLTALMAAGPKARYWPQVESKSTVEP</sequence>
<dbReference type="AlphaFoldDB" id="A0A9E2KPI0"/>
<gene>
    <name evidence="2" type="ORF">IAA31_07005</name>
</gene>
<proteinExistence type="predicted"/>
<evidence type="ECO:0000313" key="3">
    <source>
        <dbReference type="Proteomes" id="UP000824150"/>
    </source>
</evidence>
<evidence type="ECO:0008006" key="4">
    <source>
        <dbReference type="Google" id="ProtNLM"/>
    </source>
</evidence>
<dbReference type="EMBL" id="JAHLFG010000076">
    <property type="protein sequence ID" value="MBU3827221.1"/>
    <property type="molecule type" value="Genomic_DNA"/>
</dbReference>
<reference evidence="2" key="1">
    <citation type="journal article" date="2021" name="PeerJ">
        <title>Extensive microbial diversity within the chicken gut microbiome revealed by metagenomics and culture.</title>
        <authorList>
            <person name="Gilroy R."/>
            <person name="Ravi A."/>
            <person name="Getino M."/>
            <person name="Pursley I."/>
            <person name="Horton D.L."/>
            <person name="Alikhan N.F."/>
            <person name="Baker D."/>
            <person name="Gharbi K."/>
            <person name="Hall N."/>
            <person name="Watson M."/>
            <person name="Adriaenssens E.M."/>
            <person name="Foster-Nyarko E."/>
            <person name="Jarju S."/>
            <person name="Secka A."/>
            <person name="Antonio M."/>
            <person name="Oren A."/>
            <person name="Chaudhuri R.R."/>
            <person name="La Ragione R."/>
            <person name="Hildebrand F."/>
            <person name="Pallen M.J."/>
        </authorList>
    </citation>
    <scope>NUCLEOTIDE SEQUENCE</scope>
    <source>
        <strain evidence="2">687</strain>
    </source>
</reference>
<dbReference type="Proteomes" id="UP000824150">
    <property type="component" value="Unassembled WGS sequence"/>
</dbReference>